<keyword evidence="3" id="KW-1185">Reference proteome</keyword>
<accession>A0AAD2FH12</accession>
<evidence type="ECO:0000256" key="1">
    <source>
        <dbReference type="SAM" id="SignalP"/>
    </source>
</evidence>
<dbReference type="AlphaFoldDB" id="A0AAD2FH12"/>
<dbReference type="Proteomes" id="UP001295423">
    <property type="component" value="Unassembled WGS sequence"/>
</dbReference>
<sequence>MKTSFSILSIAFLVSQVAGQCSICPGGARSITDIRAQLVKGGPSCGDIDDKVLVEGGTDDNLCTFAKDDVNSEFDYSKFCCSDVTINNIQCSFCDGRAFDVNRILPADTNPQGLTCGEAKSMADVTKDADSFTCTQILAANAGCCEASCSICPLGSSLEDGSRVLPGQDTLTCAAFNLQLGTSEGTSQCNAAKAPFTDYDLASYCGCSGEDPPAVCDYAEECPDGIEDRSQVVEGAFGLTCGQFERLADFIRTGSVCNRWSECCRTAETTTTARSGALDSRTSKLAVVLTLGVLSLLSV</sequence>
<feature type="signal peptide" evidence="1">
    <location>
        <begin position="1"/>
        <end position="19"/>
    </location>
</feature>
<gene>
    <name evidence="2" type="ORF">CYCCA115_LOCUS2232</name>
</gene>
<dbReference type="EMBL" id="CAKOGP040000125">
    <property type="protein sequence ID" value="CAJ1931091.1"/>
    <property type="molecule type" value="Genomic_DNA"/>
</dbReference>
<comment type="caution">
    <text evidence="2">The sequence shown here is derived from an EMBL/GenBank/DDBJ whole genome shotgun (WGS) entry which is preliminary data.</text>
</comment>
<evidence type="ECO:0000313" key="2">
    <source>
        <dbReference type="EMBL" id="CAJ1931091.1"/>
    </source>
</evidence>
<evidence type="ECO:0000313" key="3">
    <source>
        <dbReference type="Proteomes" id="UP001295423"/>
    </source>
</evidence>
<organism evidence="2 3">
    <name type="scientific">Cylindrotheca closterium</name>
    <dbReference type="NCBI Taxonomy" id="2856"/>
    <lineage>
        <taxon>Eukaryota</taxon>
        <taxon>Sar</taxon>
        <taxon>Stramenopiles</taxon>
        <taxon>Ochrophyta</taxon>
        <taxon>Bacillariophyta</taxon>
        <taxon>Bacillariophyceae</taxon>
        <taxon>Bacillariophycidae</taxon>
        <taxon>Bacillariales</taxon>
        <taxon>Bacillariaceae</taxon>
        <taxon>Cylindrotheca</taxon>
    </lineage>
</organism>
<reference evidence="2" key="1">
    <citation type="submission" date="2023-08" db="EMBL/GenBank/DDBJ databases">
        <authorList>
            <person name="Audoor S."/>
            <person name="Bilcke G."/>
        </authorList>
    </citation>
    <scope>NUCLEOTIDE SEQUENCE</scope>
</reference>
<name>A0AAD2FH12_9STRA</name>
<protein>
    <submittedName>
        <fullName evidence="2">Uncharacterized protein</fullName>
    </submittedName>
</protein>
<feature type="chain" id="PRO_5042087987" evidence="1">
    <location>
        <begin position="20"/>
        <end position="299"/>
    </location>
</feature>
<proteinExistence type="predicted"/>
<keyword evidence="1" id="KW-0732">Signal</keyword>